<dbReference type="PROSITE" id="PS00166">
    <property type="entry name" value="ENOYL_COA_HYDRATASE"/>
    <property type="match status" value="1"/>
</dbReference>
<organism evidence="3 4">
    <name type="scientific">Blastococcus colisei</name>
    <dbReference type="NCBI Taxonomy" id="1564162"/>
    <lineage>
        <taxon>Bacteria</taxon>
        <taxon>Bacillati</taxon>
        <taxon>Actinomycetota</taxon>
        <taxon>Actinomycetes</taxon>
        <taxon>Geodermatophilales</taxon>
        <taxon>Geodermatophilaceae</taxon>
        <taxon>Blastococcus</taxon>
    </lineage>
</organism>
<dbReference type="Pfam" id="PF00378">
    <property type="entry name" value="ECH_1"/>
    <property type="match status" value="1"/>
</dbReference>
<dbReference type="Gene3D" id="1.10.12.10">
    <property type="entry name" value="Lyase 2-enoyl-coa Hydratase, Chain A, domain 2"/>
    <property type="match status" value="1"/>
</dbReference>
<dbReference type="InterPro" id="IPR014748">
    <property type="entry name" value="Enoyl-CoA_hydra_C"/>
</dbReference>
<protein>
    <submittedName>
        <fullName evidence="3">Enoyl-CoA hydratase</fullName>
    </submittedName>
</protein>
<proteinExistence type="inferred from homology"/>
<evidence type="ECO:0000313" key="4">
    <source>
        <dbReference type="Proteomes" id="UP000319865"/>
    </source>
</evidence>
<keyword evidence="4" id="KW-1185">Reference proteome</keyword>
<dbReference type="Proteomes" id="UP000319865">
    <property type="component" value="Unassembled WGS sequence"/>
</dbReference>
<dbReference type="GO" id="GO:0003824">
    <property type="term" value="F:catalytic activity"/>
    <property type="evidence" value="ECO:0007669"/>
    <property type="project" value="InterPro"/>
</dbReference>
<dbReference type="PANTHER" id="PTHR43802">
    <property type="entry name" value="ENOYL-COA HYDRATASE"/>
    <property type="match status" value="1"/>
</dbReference>
<accession>A0A543PA92</accession>
<sequence length="269" mass="27951">MTQLERQNSSDDVVLVEVDGSVVTITMNRPQVRNAVDGPLSRAVGVALRRFDADPGLSVAVLTGAGGNFCTGMDLKAYDRGEAIGTEEGGLAGLTRWSPRKPVIAAVEGYALAGGFEIALACDLVVAAEGARFGIPEVRRGLIAGSGGLIALARHLPRVIAAEYAYTGRHFSAREAARWGLVNDVVADGAALRWARALADDIAANSPSAVAASKSVLLAGLPTPGDALWVHQDALLGKVLASDDAREGARAFLEKRPPVWPGLAPAETP</sequence>
<name>A0A543PA92_9ACTN</name>
<dbReference type="NCBIfam" id="NF006100">
    <property type="entry name" value="PRK08252.1"/>
    <property type="match status" value="1"/>
</dbReference>
<comment type="similarity">
    <text evidence="1 2">Belongs to the enoyl-CoA hydratase/isomerase family.</text>
</comment>
<dbReference type="PANTHER" id="PTHR43802:SF1">
    <property type="entry name" value="IP11341P-RELATED"/>
    <property type="match status" value="1"/>
</dbReference>
<dbReference type="InterPro" id="IPR029045">
    <property type="entry name" value="ClpP/crotonase-like_dom_sf"/>
</dbReference>
<reference evidence="3 4" key="1">
    <citation type="submission" date="2019-06" db="EMBL/GenBank/DDBJ databases">
        <title>Sequencing the genomes of 1000 actinobacteria strains.</title>
        <authorList>
            <person name="Klenk H.-P."/>
        </authorList>
    </citation>
    <scope>NUCLEOTIDE SEQUENCE [LARGE SCALE GENOMIC DNA]</scope>
    <source>
        <strain evidence="3 4">DSM 46837</strain>
    </source>
</reference>
<dbReference type="InterPro" id="IPR001753">
    <property type="entry name" value="Enoyl-CoA_hydra/iso"/>
</dbReference>
<dbReference type="RefSeq" id="WP_246063206.1">
    <property type="nucleotide sequence ID" value="NZ_VFQE01000001.1"/>
</dbReference>
<dbReference type="AlphaFoldDB" id="A0A543PA92"/>
<dbReference type="EMBL" id="VFQE01000001">
    <property type="protein sequence ID" value="TQN40998.1"/>
    <property type="molecule type" value="Genomic_DNA"/>
</dbReference>
<gene>
    <name evidence="3" type="ORF">FHU33_0350</name>
</gene>
<evidence type="ECO:0000256" key="2">
    <source>
        <dbReference type="RuleBase" id="RU003707"/>
    </source>
</evidence>
<evidence type="ECO:0000313" key="3">
    <source>
        <dbReference type="EMBL" id="TQN40998.1"/>
    </source>
</evidence>
<dbReference type="InterPro" id="IPR018376">
    <property type="entry name" value="Enoyl-CoA_hyd/isom_CS"/>
</dbReference>
<dbReference type="CDD" id="cd06558">
    <property type="entry name" value="crotonase-like"/>
    <property type="match status" value="1"/>
</dbReference>
<dbReference type="SUPFAM" id="SSF52096">
    <property type="entry name" value="ClpP/crotonase"/>
    <property type="match status" value="1"/>
</dbReference>
<evidence type="ECO:0000256" key="1">
    <source>
        <dbReference type="ARBA" id="ARBA00005254"/>
    </source>
</evidence>
<dbReference type="Gene3D" id="3.90.226.10">
    <property type="entry name" value="2-enoyl-CoA Hydratase, Chain A, domain 1"/>
    <property type="match status" value="1"/>
</dbReference>
<comment type="caution">
    <text evidence="3">The sequence shown here is derived from an EMBL/GenBank/DDBJ whole genome shotgun (WGS) entry which is preliminary data.</text>
</comment>